<dbReference type="InterPro" id="IPR029069">
    <property type="entry name" value="HotDog_dom_sf"/>
</dbReference>
<dbReference type="InterPro" id="IPR049449">
    <property type="entry name" value="TesB_ACOT8-like_N"/>
</dbReference>
<accession>A0A3R9WQ76</accession>
<gene>
    <name evidence="3" type="ORF">HMF7854_13515</name>
</gene>
<dbReference type="OrthoDB" id="7059210at2"/>
<comment type="caution">
    <text evidence="3">The sequence shown here is derived from an EMBL/GenBank/DDBJ whole genome shotgun (WGS) entry which is preliminary data.</text>
</comment>
<dbReference type="Proteomes" id="UP000274661">
    <property type="component" value="Unassembled WGS sequence"/>
</dbReference>
<organism evidence="3 4">
    <name type="scientific">Sphingomonas ginkgonis</name>
    <dbReference type="NCBI Taxonomy" id="2315330"/>
    <lineage>
        <taxon>Bacteria</taxon>
        <taxon>Pseudomonadati</taxon>
        <taxon>Pseudomonadota</taxon>
        <taxon>Alphaproteobacteria</taxon>
        <taxon>Sphingomonadales</taxon>
        <taxon>Sphingomonadaceae</taxon>
        <taxon>Sphingomonas</taxon>
    </lineage>
</organism>
<dbReference type="InterPro" id="IPR049450">
    <property type="entry name" value="ACOT8-like_C"/>
</dbReference>
<evidence type="ECO:0000313" key="3">
    <source>
        <dbReference type="EMBL" id="RST31743.1"/>
    </source>
</evidence>
<dbReference type="RefSeq" id="WP_126719682.1">
    <property type="nucleotide sequence ID" value="NZ_RWJF01000001.1"/>
</dbReference>
<dbReference type="AlphaFoldDB" id="A0A3R9WQ76"/>
<keyword evidence="4" id="KW-1185">Reference proteome</keyword>
<dbReference type="EMBL" id="RWJF01000001">
    <property type="protein sequence ID" value="RST31743.1"/>
    <property type="molecule type" value="Genomic_DNA"/>
</dbReference>
<evidence type="ECO:0000259" key="1">
    <source>
        <dbReference type="Pfam" id="PF13622"/>
    </source>
</evidence>
<evidence type="ECO:0000313" key="4">
    <source>
        <dbReference type="Proteomes" id="UP000274661"/>
    </source>
</evidence>
<feature type="domain" description="Acyl-CoA thioesterase-like C-terminal" evidence="2">
    <location>
        <begin position="126"/>
        <end position="252"/>
    </location>
</feature>
<proteinExistence type="predicted"/>
<dbReference type="Pfam" id="PF20789">
    <property type="entry name" value="4HBT_3C"/>
    <property type="match status" value="1"/>
</dbReference>
<dbReference type="Pfam" id="PF13622">
    <property type="entry name" value="4HBT_3"/>
    <property type="match status" value="1"/>
</dbReference>
<dbReference type="Gene3D" id="2.40.160.210">
    <property type="entry name" value="Acyl-CoA thioesterase, double hotdog domain"/>
    <property type="match status" value="1"/>
</dbReference>
<sequence length="255" mass="27207">MATLGAVVGGLHADGEIYRAHVTPNWMQGRTTYGGASSALAVAAALKAFPDLPPLRSAQIAWTAPLGGEIEARPTLLRQGRSASFVRVELSAGEQVGLAALLLFAAPRESEIAVAPPLLAPLPPRLDPIPAPDRVEFGKNFEIGSTGHDRRGIPSIMHWVRLKDRSHLHPLVELFALADGPPPATITLFPRPAPLSSMTWQVNLLTPEPHSEDGWWLIRADADSADGGFSSQSMKMWNSAGQLVAVATQTVALFV</sequence>
<name>A0A3R9WQ76_9SPHN</name>
<reference evidence="3 4" key="1">
    <citation type="submission" date="2018-12" db="EMBL/GenBank/DDBJ databases">
        <title>Sphingomonas sp. HMF7854 Genome sequencing and assembly.</title>
        <authorList>
            <person name="Cha I."/>
            <person name="Kang H."/>
            <person name="Kim H."/>
            <person name="Kang J."/>
            <person name="Joh K."/>
        </authorList>
    </citation>
    <scope>NUCLEOTIDE SEQUENCE [LARGE SCALE GENOMIC DNA]</scope>
    <source>
        <strain evidence="3 4">HMF7854</strain>
    </source>
</reference>
<protein>
    <submittedName>
        <fullName evidence="3">Thioesterase family protein</fullName>
    </submittedName>
</protein>
<dbReference type="SUPFAM" id="SSF54637">
    <property type="entry name" value="Thioesterase/thiol ester dehydrase-isomerase"/>
    <property type="match status" value="2"/>
</dbReference>
<evidence type="ECO:0000259" key="2">
    <source>
        <dbReference type="Pfam" id="PF20789"/>
    </source>
</evidence>
<feature type="domain" description="Acyl-CoA thioesterase-like N-terminal HotDog" evidence="1">
    <location>
        <begin position="23"/>
        <end position="104"/>
    </location>
</feature>
<dbReference type="InterPro" id="IPR042171">
    <property type="entry name" value="Acyl-CoA_hotdog"/>
</dbReference>